<dbReference type="PANTHER" id="PTHR47018:SF1">
    <property type="entry name" value="TESMIN_TSO1-LIKE CXC DOMAIN-CONTAINING PROTEIN"/>
    <property type="match status" value="1"/>
</dbReference>
<dbReference type="PANTHER" id="PTHR47018">
    <property type="entry name" value="CXC DOMAIN-CONTAINING PROTEIN-RELATED"/>
    <property type="match status" value="1"/>
</dbReference>
<dbReference type="EMBL" id="JAIWYP010000003">
    <property type="protein sequence ID" value="KAH3852555.1"/>
    <property type="molecule type" value="Genomic_DNA"/>
</dbReference>
<organism evidence="1 2">
    <name type="scientific">Dreissena polymorpha</name>
    <name type="common">Zebra mussel</name>
    <name type="synonym">Mytilus polymorpha</name>
    <dbReference type="NCBI Taxonomy" id="45954"/>
    <lineage>
        <taxon>Eukaryota</taxon>
        <taxon>Metazoa</taxon>
        <taxon>Spiralia</taxon>
        <taxon>Lophotrochozoa</taxon>
        <taxon>Mollusca</taxon>
        <taxon>Bivalvia</taxon>
        <taxon>Autobranchia</taxon>
        <taxon>Heteroconchia</taxon>
        <taxon>Euheterodonta</taxon>
        <taxon>Imparidentia</taxon>
        <taxon>Neoheterodontei</taxon>
        <taxon>Myida</taxon>
        <taxon>Dreissenoidea</taxon>
        <taxon>Dreissenidae</taxon>
        <taxon>Dreissena</taxon>
    </lineage>
</organism>
<gene>
    <name evidence="1" type="ORF">DPMN_095066</name>
</gene>
<sequence length="162" mass="18436">MIDRRVRECALELQDTVLLAKLSAGDLISQEAKYHTTCLINLYNRTRKHVPKTEEERQESVFQGVVLAELVKYIDASRSETDAVPVIKLIDLQKPYTERLEQLGVFVESRVNATRLKNIILAALPDLHAHKQGRDVLLVFKEDVGEFLKQSTSCNFDDEGII</sequence>
<comment type="caution">
    <text evidence="1">The sequence shown here is derived from an EMBL/GenBank/DDBJ whole genome shotgun (WGS) entry which is preliminary data.</text>
</comment>
<evidence type="ECO:0000313" key="1">
    <source>
        <dbReference type="EMBL" id="KAH3852555.1"/>
    </source>
</evidence>
<evidence type="ECO:0000313" key="2">
    <source>
        <dbReference type="Proteomes" id="UP000828390"/>
    </source>
</evidence>
<name>A0A9D4R441_DREPO</name>
<protein>
    <submittedName>
        <fullName evidence="1">Uncharacterized protein</fullName>
    </submittedName>
</protein>
<keyword evidence="2" id="KW-1185">Reference proteome</keyword>
<dbReference type="Proteomes" id="UP000828390">
    <property type="component" value="Unassembled WGS sequence"/>
</dbReference>
<reference evidence="1" key="1">
    <citation type="journal article" date="2019" name="bioRxiv">
        <title>The Genome of the Zebra Mussel, Dreissena polymorpha: A Resource for Invasive Species Research.</title>
        <authorList>
            <person name="McCartney M.A."/>
            <person name="Auch B."/>
            <person name="Kono T."/>
            <person name="Mallez S."/>
            <person name="Zhang Y."/>
            <person name="Obille A."/>
            <person name="Becker A."/>
            <person name="Abrahante J.E."/>
            <person name="Garbe J."/>
            <person name="Badalamenti J.P."/>
            <person name="Herman A."/>
            <person name="Mangelson H."/>
            <person name="Liachko I."/>
            <person name="Sullivan S."/>
            <person name="Sone E.D."/>
            <person name="Koren S."/>
            <person name="Silverstein K.A.T."/>
            <person name="Beckman K.B."/>
            <person name="Gohl D.M."/>
        </authorList>
    </citation>
    <scope>NUCLEOTIDE SEQUENCE</scope>
    <source>
        <strain evidence="1">Duluth1</strain>
        <tissue evidence="1">Whole animal</tissue>
    </source>
</reference>
<dbReference type="AlphaFoldDB" id="A0A9D4R441"/>
<proteinExistence type="predicted"/>
<reference evidence="1" key="2">
    <citation type="submission" date="2020-11" db="EMBL/GenBank/DDBJ databases">
        <authorList>
            <person name="McCartney M.A."/>
            <person name="Auch B."/>
            <person name="Kono T."/>
            <person name="Mallez S."/>
            <person name="Becker A."/>
            <person name="Gohl D.M."/>
            <person name="Silverstein K.A.T."/>
            <person name="Koren S."/>
            <person name="Bechman K.B."/>
            <person name="Herman A."/>
            <person name="Abrahante J.E."/>
            <person name="Garbe J."/>
        </authorList>
    </citation>
    <scope>NUCLEOTIDE SEQUENCE</scope>
    <source>
        <strain evidence="1">Duluth1</strain>
        <tissue evidence="1">Whole animal</tissue>
    </source>
</reference>
<accession>A0A9D4R441</accession>